<name>A0A917ET09_9MICC</name>
<organism evidence="7 8">
    <name type="scientific">Nesterenkonia cremea</name>
    <dbReference type="NCBI Taxonomy" id="1882340"/>
    <lineage>
        <taxon>Bacteria</taxon>
        <taxon>Bacillati</taxon>
        <taxon>Actinomycetota</taxon>
        <taxon>Actinomycetes</taxon>
        <taxon>Micrococcales</taxon>
        <taxon>Micrococcaceae</taxon>
        <taxon>Nesterenkonia</taxon>
    </lineage>
</organism>
<evidence type="ECO:0000256" key="1">
    <source>
        <dbReference type="ARBA" id="ARBA00004651"/>
    </source>
</evidence>
<keyword evidence="8" id="KW-1185">Reference proteome</keyword>
<dbReference type="GO" id="GO:0005886">
    <property type="term" value="C:plasma membrane"/>
    <property type="evidence" value="ECO:0007669"/>
    <property type="project" value="UniProtKB-SubCell"/>
</dbReference>
<dbReference type="Proteomes" id="UP000633136">
    <property type="component" value="Unassembled WGS sequence"/>
</dbReference>
<feature type="transmembrane region" description="Helical" evidence="6">
    <location>
        <begin position="40"/>
        <end position="65"/>
    </location>
</feature>
<keyword evidence="4 6" id="KW-1133">Transmembrane helix</keyword>
<dbReference type="GO" id="GO:0015171">
    <property type="term" value="F:amino acid transmembrane transporter activity"/>
    <property type="evidence" value="ECO:0007669"/>
    <property type="project" value="TreeGrafter"/>
</dbReference>
<dbReference type="PIRSF" id="PIRSF006324">
    <property type="entry name" value="LeuE"/>
    <property type="match status" value="1"/>
</dbReference>
<evidence type="ECO:0000256" key="4">
    <source>
        <dbReference type="ARBA" id="ARBA00022989"/>
    </source>
</evidence>
<feature type="transmembrane region" description="Helical" evidence="6">
    <location>
        <begin position="145"/>
        <end position="170"/>
    </location>
</feature>
<accession>A0A917ET09</accession>
<evidence type="ECO:0000256" key="6">
    <source>
        <dbReference type="SAM" id="Phobius"/>
    </source>
</evidence>
<feature type="transmembrane region" description="Helical" evidence="6">
    <location>
        <begin position="6"/>
        <end position="28"/>
    </location>
</feature>
<dbReference type="PANTHER" id="PTHR30086:SF20">
    <property type="entry name" value="ARGININE EXPORTER PROTEIN ARGO-RELATED"/>
    <property type="match status" value="1"/>
</dbReference>
<gene>
    <name evidence="7" type="ORF">GCM10011401_25190</name>
</gene>
<sequence>MEWGLYASFLAVVLVIAVTPGADTAVVLKNVVTGGRRGGLAAAAGVFAASALQAVLVAVGLGLLIAQSQGLLQVIRWVGAAYLLWLAFQSVRAAVRGEYGRGAQEAGVVARRGFVQGFLTNATNPQILLFYLALLPQFVSAETGIGVLLVLAMTLPVIGTALLLLVVVLMGRVRTWLDRRTVRRSLDAVTGMILGGLGVRVAADAVREAA</sequence>
<dbReference type="RefSeq" id="WP_188686309.1">
    <property type="nucleotide sequence ID" value="NZ_BMIS01000014.1"/>
</dbReference>
<proteinExistence type="predicted"/>
<dbReference type="PANTHER" id="PTHR30086">
    <property type="entry name" value="ARGININE EXPORTER PROTEIN ARGO"/>
    <property type="match status" value="1"/>
</dbReference>
<evidence type="ECO:0000313" key="7">
    <source>
        <dbReference type="EMBL" id="GGE76782.1"/>
    </source>
</evidence>
<protein>
    <submittedName>
        <fullName evidence="7">Threonine efflux protein</fullName>
    </submittedName>
</protein>
<reference evidence="7" key="1">
    <citation type="journal article" date="2014" name="Int. J. Syst. Evol. Microbiol.">
        <title>Complete genome sequence of Corynebacterium casei LMG S-19264T (=DSM 44701T), isolated from a smear-ripened cheese.</title>
        <authorList>
            <consortium name="US DOE Joint Genome Institute (JGI-PGF)"/>
            <person name="Walter F."/>
            <person name="Albersmeier A."/>
            <person name="Kalinowski J."/>
            <person name="Ruckert C."/>
        </authorList>
    </citation>
    <scope>NUCLEOTIDE SEQUENCE</scope>
    <source>
        <strain evidence="7">CGMCC 1.15388</strain>
    </source>
</reference>
<reference evidence="7" key="2">
    <citation type="submission" date="2020-09" db="EMBL/GenBank/DDBJ databases">
        <authorList>
            <person name="Sun Q."/>
            <person name="Zhou Y."/>
        </authorList>
    </citation>
    <scope>NUCLEOTIDE SEQUENCE</scope>
    <source>
        <strain evidence="7">CGMCC 1.15388</strain>
    </source>
</reference>
<evidence type="ECO:0000313" key="8">
    <source>
        <dbReference type="Proteomes" id="UP000633136"/>
    </source>
</evidence>
<evidence type="ECO:0000256" key="2">
    <source>
        <dbReference type="ARBA" id="ARBA00022475"/>
    </source>
</evidence>
<keyword evidence="2" id="KW-1003">Cell membrane</keyword>
<feature type="transmembrane region" description="Helical" evidence="6">
    <location>
        <begin position="118"/>
        <end position="139"/>
    </location>
</feature>
<keyword evidence="3 6" id="KW-0812">Transmembrane</keyword>
<keyword evidence="5 6" id="KW-0472">Membrane</keyword>
<dbReference type="EMBL" id="BMIS01000014">
    <property type="protein sequence ID" value="GGE76782.1"/>
    <property type="molecule type" value="Genomic_DNA"/>
</dbReference>
<evidence type="ECO:0000256" key="5">
    <source>
        <dbReference type="ARBA" id="ARBA00023136"/>
    </source>
</evidence>
<comment type="caution">
    <text evidence="7">The sequence shown here is derived from an EMBL/GenBank/DDBJ whole genome shotgun (WGS) entry which is preliminary data.</text>
</comment>
<comment type="subcellular location">
    <subcellularLocation>
        <location evidence="1">Cell membrane</location>
        <topology evidence="1">Multi-pass membrane protein</topology>
    </subcellularLocation>
</comment>
<evidence type="ECO:0000256" key="3">
    <source>
        <dbReference type="ARBA" id="ARBA00022692"/>
    </source>
</evidence>
<dbReference type="Pfam" id="PF01810">
    <property type="entry name" value="LysE"/>
    <property type="match status" value="1"/>
</dbReference>
<dbReference type="InterPro" id="IPR001123">
    <property type="entry name" value="LeuE-type"/>
</dbReference>
<dbReference type="AlphaFoldDB" id="A0A917ET09"/>